<evidence type="ECO:0000256" key="9">
    <source>
        <dbReference type="NCBIfam" id="TIGR02209"/>
    </source>
</evidence>
<proteinExistence type="inferred from homology"/>
<dbReference type="GO" id="GO:0051301">
    <property type="term" value="P:cell division"/>
    <property type="evidence" value="ECO:0007669"/>
    <property type="project" value="UniProtKB-KW"/>
</dbReference>
<dbReference type="InterPro" id="IPR011922">
    <property type="entry name" value="Cell_div_FtsL"/>
</dbReference>
<dbReference type="PANTHER" id="PTHR37479">
    <property type="entry name" value="CELL DIVISION PROTEIN FTSL"/>
    <property type="match status" value="1"/>
</dbReference>
<dbReference type="HAMAP" id="MF_00910">
    <property type="entry name" value="FtsL"/>
    <property type="match status" value="1"/>
</dbReference>
<keyword evidence="12" id="KW-1185">Reference proteome</keyword>
<keyword evidence="10" id="KW-0175">Coiled coil</keyword>
<comment type="subcellular location">
    <subcellularLocation>
        <location evidence="8">Cell inner membrane</location>
        <topology evidence="8">Single-pass type II membrane protein</topology>
    </subcellularLocation>
    <subcellularLocation>
        <location evidence="1">Cell membrane</location>
        <topology evidence="1">Single-pass type II membrane protein</topology>
    </subcellularLocation>
    <text evidence="8">Localizes to the division septum where it forms a ring structure.</text>
</comment>
<dbReference type="NCBIfam" id="TIGR02209">
    <property type="entry name" value="ftsL_broad"/>
    <property type="match status" value="1"/>
</dbReference>
<keyword evidence="7 8" id="KW-0131">Cell cycle</keyword>
<comment type="function">
    <text evidence="8">Essential cell division protein. May link together the upstream cell division proteins, which are predominantly cytoplasmic, with the downstream cell division proteins, which are predominantly periplasmic.</text>
</comment>
<keyword evidence="3 8" id="KW-0132">Cell division</keyword>
<dbReference type="Pfam" id="PF04999">
    <property type="entry name" value="FtsL"/>
    <property type="match status" value="1"/>
</dbReference>
<keyword evidence="6 8" id="KW-0472">Membrane</keyword>
<comment type="subunit">
    <text evidence="8">Part of a complex composed of FtsB, FtsL and FtsQ.</text>
</comment>
<dbReference type="EMBL" id="SPMZ01000012">
    <property type="protein sequence ID" value="NMQ18432.1"/>
    <property type="molecule type" value="Genomic_DNA"/>
</dbReference>
<feature type="coiled-coil region" evidence="10">
    <location>
        <begin position="29"/>
        <end position="56"/>
    </location>
</feature>
<evidence type="ECO:0000256" key="1">
    <source>
        <dbReference type="ARBA" id="ARBA00004401"/>
    </source>
</evidence>
<evidence type="ECO:0000256" key="8">
    <source>
        <dbReference type="HAMAP-Rule" id="MF_00910"/>
    </source>
</evidence>
<evidence type="ECO:0000256" key="6">
    <source>
        <dbReference type="ARBA" id="ARBA00023136"/>
    </source>
</evidence>
<evidence type="ECO:0000256" key="7">
    <source>
        <dbReference type="ARBA" id="ARBA00023306"/>
    </source>
</evidence>
<reference evidence="11 12" key="1">
    <citation type="submission" date="2019-03" db="EMBL/GenBank/DDBJ databases">
        <title>Metabolic reconstructions from genomes of highly enriched 'Candidatus Accumulibacter' and 'Candidatus Competibacter' bioreactor populations.</title>
        <authorList>
            <person name="Annavajhala M.K."/>
            <person name="Welles L."/>
            <person name="Abbas B."/>
            <person name="Sorokin D."/>
            <person name="Park H."/>
            <person name="Van Loosdrecht M."/>
            <person name="Chandran K."/>
        </authorList>
    </citation>
    <scope>NUCLEOTIDE SEQUENCE [LARGE SCALE GENOMIC DNA]</scope>
    <source>
        <strain evidence="11 12">SBR_G</strain>
    </source>
</reference>
<name>A0ABX1TGG2_9GAMM</name>
<evidence type="ECO:0000313" key="11">
    <source>
        <dbReference type="EMBL" id="NMQ18432.1"/>
    </source>
</evidence>
<dbReference type="RefSeq" id="WP_169247694.1">
    <property type="nucleotide sequence ID" value="NZ_SPMZ01000012.1"/>
</dbReference>
<dbReference type="PANTHER" id="PTHR37479:SF1">
    <property type="entry name" value="CELL DIVISION PROTEIN FTSL"/>
    <property type="match status" value="1"/>
</dbReference>
<gene>
    <name evidence="8 11" type="primary">ftsL</name>
    <name evidence="11" type="ORF">E4P82_04005</name>
</gene>
<evidence type="ECO:0000256" key="2">
    <source>
        <dbReference type="ARBA" id="ARBA00022475"/>
    </source>
</evidence>
<dbReference type="Proteomes" id="UP000760480">
    <property type="component" value="Unassembled WGS sequence"/>
</dbReference>
<keyword evidence="4 8" id="KW-0812">Transmembrane</keyword>
<evidence type="ECO:0000256" key="10">
    <source>
        <dbReference type="SAM" id="Coils"/>
    </source>
</evidence>
<evidence type="ECO:0000313" key="12">
    <source>
        <dbReference type="Proteomes" id="UP000760480"/>
    </source>
</evidence>
<comment type="similarity">
    <text evidence="8">Belongs to the FtsL family.</text>
</comment>
<evidence type="ECO:0000256" key="3">
    <source>
        <dbReference type="ARBA" id="ARBA00022618"/>
    </source>
</evidence>
<keyword evidence="5 8" id="KW-1133">Transmembrane helix</keyword>
<organism evidence="11 12">
    <name type="scientific">Candidatus Competibacter phosphatis</name>
    <dbReference type="NCBI Taxonomy" id="221280"/>
    <lineage>
        <taxon>Bacteria</taxon>
        <taxon>Pseudomonadati</taxon>
        <taxon>Pseudomonadota</taxon>
        <taxon>Gammaproteobacteria</taxon>
        <taxon>Candidatus Competibacteraceae</taxon>
        <taxon>Candidatus Competibacter</taxon>
    </lineage>
</organism>
<evidence type="ECO:0000256" key="4">
    <source>
        <dbReference type="ARBA" id="ARBA00022692"/>
    </source>
</evidence>
<protein>
    <recommendedName>
        <fullName evidence="8 9">Cell division protein FtsL</fullName>
    </recommendedName>
</protein>
<keyword evidence="8" id="KW-0997">Cell inner membrane</keyword>
<keyword evidence="2 8" id="KW-1003">Cell membrane</keyword>
<comment type="caution">
    <text evidence="11">The sequence shown here is derived from an EMBL/GenBank/DDBJ whole genome shotgun (WGS) entry which is preliminary data.</text>
</comment>
<evidence type="ECO:0000256" key="5">
    <source>
        <dbReference type="ARBA" id="ARBA00022989"/>
    </source>
</evidence>
<accession>A0ABX1TGG2</accession>
<sequence>MKNQVLLVALLTVTVLGSGVGVVYTQHANRQLFIELQKLQAKRDDLEVEWELLQLEQSTLVTDAVIEQTARLRLNMLIPDPGEVLYVTPHESNAR</sequence>